<dbReference type="InterPro" id="IPR036568">
    <property type="entry name" value="GGCT-like_sf"/>
</dbReference>
<evidence type="ECO:0000313" key="3">
    <source>
        <dbReference type="EMBL" id="SPF28420.1"/>
    </source>
</evidence>
<dbReference type="PANTHER" id="PTHR12192">
    <property type="entry name" value="CATION TRANSPORT PROTEIN CHAC-RELATED"/>
    <property type="match status" value="1"/>
</dbReference>
<keyword evidence="4" id="KW-1185">Reference proteome</keyword>
<evidence type="ECO:0000256" key="2">
    <source>
        <dbReference type="ARBA" id="ARBA00023239"/>
    </source>
</evidence>
<accession>A0A2R8A8P0</accession>
<dbReference type="GO" id="GO:0005737">
    <property type="term" value="C:cytoplasm"/>
    <property type="evidence" value="ECO:0007669"/>
    <property type="project" value="TreeGrafter"/>
</dbReference>
<organism evidence="3 4">
    <name type="scientific">Pontivivens insulae</name>
    <dbReference type="NCBI Taxonomy" id="1639689"/>
    <lineage>
        <taxon>Bacteria</taxon>
        <taxon>Pseudomonadati</taxon>
        <taxon>Pseudomonadota</taxon>
        <taxon>Alphaproteobacteria</taxon>
        <taxon>Rhodobacterales</taxon>
        <taxon>Paracoccaceae</taxon>
        <taxon>Pontivivens</taxon>
    </lineage>
</organism>
<dbReference type="PANTHER" id="PTHR12192:SF2">
    <property type="entry name" value="GLUTATHIONE-SPECIFIC GAMMA-GLUTAMYLCYCLOTRANSFERASE 2"/>
    <property type="match status" value="1"/>
</dbReference>
<protein>
    <recommendedName>
        <fullName evidence="1">glutathione-specific gamma-glutamylcyclotransferase</fullName>
        <ecNumber evidence="1">4.3.2.7</ecNumber>
    </recommendedName>
</protein>
<dbReference type="EMBL" id="OMKW01000001">
    <property type="protein sequence ID" value="SPF28420.1"/>
    <property type="molecule type" value="Genomic_DNA"/>
</dbReference>
<dbReference type="SUPFAM" id="SSF110857">
    <property type="entry name" value="Gamma-glutamyl cyclotransferase-like"/>
    <property type="match status" value="1"/>
</dbReference>
<evidence type="ECO:0000313" key="4">
    <source>
        <dbReference type="Proteomes" id="UP000244932"/>
    </source>
</evidence>
<name>A0A2R8A8P0_9RHOB</name>
<dbReference type="Gene3D" id="3.10.490.10">
    <property type="entry name" value="Gamma-glutamyl cyclotransferase-like"/>
    <property type="match status" value="1"/>
</dbReference>
<dbReference type="InterPro" id="IPR013024">
    <property type="entry name" value="GGCT-like"/>
</dbReference>
<dbReference type="Proteomes" id="UP000244932">
    <property type="component" value="Unassembled WGS sequence"/>
</dbReference>
<dbReference type="GO" id="GO:0061928">
    <property type="term" value="F:glutathione specific gamma-glutamylcyclotransferase activity"/>
    <property type="evidence" value="ECO:0007669"/>
    <property type="project" value="UniProtKB-EC"/>
</dbReference>
<gene>
    <name evidence="3" type="ORF">POI8812_00719</name>
</gene>
<dbReference type="Pfam" id="PF04752">
    <property type="entry name" value="ChaC"/>
    <property type="match status" value="1"/>
</dbReference>
<dbReference type="CDD" id="cd06661">
    <property type="entry name" value="GGCT_like"/>
    <property type="match status" value="1"/>
</dbReference>
<reference evidence="3 4" key="1">
    <citation type="submission" date="2018-03" db="EMBL/GenBank/DDBJ databases">
        <authorList>
            <person name="Keele B.F."/>
        </authorList>
    </citation>
    <scope>NUCLEOTIDE SEQUENCE [LARGE SCALE GENOMIC DNA]</scope>
    <source>
        <strain evidence="3 4">CeCT 8812</strain>
    </source>
</reference>
<dbReference type="RefSeq" id="WP_108781127.1">
    <property type="nucleotide sequence ID" value="NZ_OMKW01000001.1"/>
</dbReference>
<evidence type="ECO:0000256" key="1">
    <source>
        <dbReference type="ARBA" id="ARBA00012344"/>
    </source>
</evidence>
<sequence length="246" mass="27471">MSLAPDPFRHHPGLRDLITPAEDSFWRTATVETLLASHPEPESIRPWLRSDQERETLRKEALRNHFGDLWVFAYGSLMWDPALLFAEVRRGFAPSHARRFILVDSKGGRGTAERPGLMAALDDGEGCEGLVFRIAEDQVESETQVLFQREMVGPGYHALFVPVRIGNEQVSALTFLADHNSDLMDSSIARADQVRMAATGVGFLGSSRDYLANIVSQFAHLRIHDPDCETLLKEVDAAIAEGRFEI</sequence>
<keyword evidence="2" id="KW-0456">Lyase</keyword>
<dbReference type="InterPro" id="IPR006840">
    <property type="entry name" value="ChaC"/>
</dbReference>
<dbReference type="EC" id="4.3.2.7" evidence="1"/>
<proteinExistence type="predicted"/>
<dbReference type="GO" id="GO:0006751">
    <property type="term" value="P:glutathione catabolic process"/>
    <property type="evidence" value="ECO:0007669"/>
    <property type="project" value="InterPro"/>
</dbReference>
<dbReference type="AlphaFoldDB" id="A0A2R8A8P0"/>